<dbReference type="PANTHER" id="PTHR11850">
    <property type="entry name" value="HOMEOBOX PROTEIN TRANSCRIPTION FACTORS"/>
    <property type="match status" value="1"/>
</dbReference>
<evidence type="ECO:0000256" key="6">
    <source>
        <dbReference type="SAM" id="MobiDB-lite"/>
    </source>
</evidence>
<dbReference type="InterPro" id="IPR050224">
    <property type="entry name" value="TALE_homeobox"/>
</dbReference>
<dbReference type="PROSITE" id="PS50071">
    <property type="entry name" value="HOMEOBOX_2"/>
    <property type="match status" value="1"/>
</dbReference>
<dbReference type="Pfam" id="PF05920">
    <property type="entry name" value="Homeobox_KN"/>
    <property type="match status" value="1"/>
</dbReference>
<dbReference type="EMBL" id="PJEX01000459">
    <property type="protein sequence ID" value="TKW49936.1"/>
    <property type="molecule type" value="Genomic_DNA"/>
</dbReference>
<dbReference type="Gene3D" id="3.30.160.60">
    <property type="entry name" value="Classic Zinc Finger"/>
    <property type="match status" value="1"/>
</dbReference>
<dbReference type="Gene3D" id="1.10.10.60">
    <property type="entry name" value="Homeodomain-like"/>
    <property type="match status" value="1"/>
</dbReference>
<dbReference type="Proteomes" id="UP000310108">
    <property type="component" value="Unassembled WGS sequence"/>
</dbReference>
<keyword evidence="10" id="KW-1185">Reference proteome</keyword>
<evidence type="ECO:0000256" key="2">
    <source>
        <dbReference type="ARBA" id="ARBA00023155"/>
    </source>
</evidence>
<dbReference type="PROSITE" id="PS50157">
    <property type="entry name" value="ZINC_FINGER_C2H2_2"/>
    <property type="match status" value="1"/>
</dbReference>
<dbReference type="GO" id="GO:0003677">
    <property type="term" value="F:DNA binding"/>
    <property type="evidence" value="ECO:0007669"/>
    <property type="project" value="UniProtKB-UniRule"/>
</dbReference>
<feature type="region of interest" description="Disordered" evidence="6">
    <location>
        <begin position="241"/>
        <end position="290"/>
    </location>
</feature>
<dbReference type="SMART" id="SM00389">
    <property type="entry name" value="HOX"/>
    <property type="match status" value="1"/>
</dbReference>
<dbReference type="SMART" id="SM00355">
    <property type="entry name" value="ZnF_C2H2"/>
    <property type="match status" value="3"/>
</dbReference>
<dbReference type="InterPro" id="IPR008422">
    <property type="entry name" value="KN_HD"/>
</dbReference>
<feature type="region of interest" description="Disordered" evidence="6">
    <location>
        <begin position="207"/>
        <end position="227"/>
    </location>
</feature>
<keyword evidence="4" id="KW-0862">Zinc</keyword>
<dbReference type="OrthoDB" id="10056939at2759"/>
<feature type="DNA-binding region" description="Homeobox" evidence="5">
    <location>
        <begin position="186"/>
        <end position="248"/>
    </location>
</feature>
<protein>
    <submittedName>
        <fullName evidence="9">Homeobox protein 4</fullName>
    </submittedName>
</protein>
<evidence type="ECO:0000256" key="3">
    <source>
        <dbReference type="ARBA" id="ARBA00023242"/>
    </source>
</evidence>
<keyword evidence="2 5" id="KW-0371">Homeobox</keyword>
<dbReference type="GO" id="GO:0005634">
    <property type="term" value="C:nucleus"/>
    <property type="evidence" value="ECO:0007669"/>
    <property type="project" value="UniProtKB-SubCell"/>
</dbReference>
<evidence type="ECO:0000256" key="5">
    <source>
        <dbReference type="PROSITE-ProRule" id="PRU00108"/>
    </source>
</evidence>
<feature type="compositionally biased region" description="Polar residues" evidence="6">
    <location>
        <begin position="254"/>
        <end position="270"/>
    </location>
</feature>
<dbReference type="STRING" id="1306861.A0A4V6DG08"/>
<dbReference type="CDD" id="cd00086">
    <property type="entry name" value="homeodomain"/>
    <property type="match status" value="1"/>
</dbReference>
<name>A0A4V6DG08_9PEZI</name>
<comment type="subcellular location">
    <subcellularLocation>
        <location evidence="5">Nucleus</location>
    </subcellularLocation>
</comment>
<keyword evidence="1 5" id="KW-0238">DNA-binding</keyword>
<evidence type="ECO:0000313" key="10">
    <source>
        <dbReference type="Proteomes" id="UP000310108"/>
    </source>
</evidence>
<feature type="region of interest" description="Disordered" evidence="6">
    <location>
        <begin position="143"/>
        <end position="195"/>
    </location>
</feature>
<feature type="region of interest" description="Disordered" evidence="6">
    <location>
        <begin position="316"/>
        <end position="401"/>
    </location>
</feature>
<feature type="domain" description="C2H2-type" evidence="8">
    <location>
        <begin position="408"/>
        <end position="436"/>
    </location>
</feature>
<dbReference type="PROSITE" id="PS00028">
    <property type="entry name" value="ZINC_FINGER_C2H2_1"/>
    <property type="match status" value="1"/>
</dbReference>
<evidence type="ECO:0000259" key="7">
    <source>
        <dbReference type="PROSITE" id="PS50071"/>
    </source>
</evidence>
<proteinExistence type="predicted"/>
<dbReference type="AlphaFoldDB" id="A0A4V6DG08"/>
<gene>
    <name evidence="9" type="primary">hbx4</name>
    <name evidence="9" type="ORF">CTA1_4628</name>
</gene>
<feature type="compositionally biased region" description="Low complexity" evidence="6">
    <location>
        <begin position="143"/>
        <end position="152"/>
    </location>
</feature>
<dbReference type="GO" id="GO:0008270">
    <property type="term" value="F:zinc ion binding"/>
    <property type="evidence" value="ECO:0007669"/>
    <property type="project" value="UniProtKB-KW"/>
</dbReference>
<keyword evidence="4" id="KW-0863">Zinc-finger</keyword>
<feature type="compositionally biased region" description="Low complexity" evidence="6">
    <location>
        <begin position="318"/>
        <end position="330"/>
    </location>
</feature>
<feature type="domain" description="Homeobox" evidence="7">
    <location>
        <begin position="184"/>
        <end position="247"/>
    </location>
</feature>
<dbReference type="InterPro" id="IPR013087">
    <property type="entry name" value="Znf_C2H2_type"/>
</dbReference>
<evidence type="ECO:0000256" key="4">
    <source>
        <dbReference type="PROSITE-ProRule" id="PRU00042"/>
    </source>
</evidence>
<sequence>MSMGEPADTVSSSTNPFVNLAEISSCHDSQPDPVWGPTAGARPSTMPPHAVELSSGEDSPLVFHDALDYVDDEFASDWAIPLASSCVTVNCTAWGCRCETAREGESQSCRVPLPCASLGFECSFLDTQPDFVDHAFDDLMQSSQTTSTGAQGQPPPPPTTHDVAERSGGPLEPVTAFTTSTNPPPPPKIGTRFSRDSTRILRQWLSSHSRHPYPSEEEKKMLQHQTGLSKRQIANWLINARRRGKASQGRHRSTSPYSGNAAETSRSSAGPVNIPTRPGTPAPRSSPRYQSLNPLERWVDSPPEHEPAAVTDIARAMASSHADSSGADDSYNTSFTDDEPPRSLYYTSSASSAGNSSGGSFASAYSHASSSSSKKPAGIPRPVPRSRARQRRAPRRTFTPLAHPRNQYQCTFCTETFRTKHDWQRHEKSLHMPLERWLCSPDGPRDVDAGTNRTRCVFCGETDPSPAHVDGHNPSACQERTFNRKDHLKQHVKLVHNAGLLDWSADLWKVTVPDIRSRCGFCGASLDAWSIRADHLADHFKMGSDMASWKGDWGFEDAVLDMVENAVPPYLIEYERFSPFPYKASGTPPESPRNAYELLTLELNHFLRLFLDRTGDLPNNREIRLEACRIVFASEVSASEGQPGVECDSWLRDLITSSEDVTREARFGPIRSRAESMMSVLQIKGKRSLFEGCPCEAQLDGFVEGRRHAGPGALGDQHLQNEACRIVTRLGKSWGLSPADLIDNWLVSLIGSSTRWLSPFRSRKRLSQAELSVGGMSTQPQRVNGETADSDTGIQESLGFPGFQATSTASNNTQASFVDAAVMVPFGEESELGVTNDYSTMAIDSPSSLQPANVDFGQPTSTEPVVSYRMDHETSPSMDTPRPLEALSSPSLPATNVPWDRPGSTGSRSDGRGFHTPLSTVKRNYAFFNDANFHRWLAQELRRWIAATMSPNNPSRHVPSDQEIQHQARFIVYEDGDPWNQTSADNLEWLRRFKDSIGMEAQDPPDG</sequence>
<dbReference type="InterPro" id="IPR009057">
    <property type="entry name" value="Homeodomain-like_sf"/>
</dbReference>
<dbReference type="GO" id="GO:0006355">
    <property type="term" value="P:regulation of DNA-templated transcription"/>
    <property type="evidence" value="ECO:0007669"/>
    <property type="project" value="InterPro"/>
</dbReference>
<dbReference type="InterPro" id="IPR001356">
    <property type="entry name" value="HD"/>
</dbReference>
<feature type="region of interest" description="Disordered" evidence="6">
    <location>
        <begin position="871"/>
        <end position="914"/>
    </location>
</feature>
<dbReference type="SUPFAM" id="SSF46689">
    <property type="entry name" value="Homeodomain-like"/>
    <property type="match status" value="1"/>
</dbReference>
<feature type="compositionally biased region" description="Polar residues" evidence="6">
    <location>
        <begin position="775"/>
        <end position="784"/>
    </location>
</feature>
<accession>A0A4V6DG08</accession>
<feature type="compositionally biased region" description="Low complexity" evidence="6">
    <location>
        <begin position="348"/>
        <end position="373"/>
    </location>
</feature>
<keyword evidence="3 5" id="KW-0539">Nucleus</keyword>
<feature type="compositionally biased region" description="Basic residues" evidence="6">
    <location>
        <begin position="241"/>
        <end position="253"/>
    </location>
</feature>
<reference evidence="9 10" key="1">
    <citation type="journal article" date="2019" name="PLoS ONE">
        <title>Comparative genome analysis indicates high evolutionary potential of pathogenicity genes in Colletotrichum tanaceti.</title>
        <authorList>
            <person name="Lelwala R.V."/>
            <person name="Korhonen P.K."/>
            <person name="Young N.D."/>
            <person name="Scott J.B."/>
            <person name="Ades P.A."/>
            <person name="Gasser R.B."/>
            <person name="Taylor P.W.J."/>
        </authorList>
    </citation>
    <scope>NUCLEOTIDE SEQUENCE [LARGE SCALE GENOMIC DNA]</scope>
    <source>
        <strain evidence="9">BRIP57314</strain>
    </source>
</reference>
<evidence type="ECO:0000313" key="9">
    <source>
        <dbReference type="EMBL" id="TKW49936.1"/>
    </source>
</evidence>
<feature type="region of interest" description="Disordered" evidence="6">
    <location>
        <begin position="771"/>
        <end position="791"/>
    </location>
</feature>
<feature type="compositionally biased region" description="Basic residues" evidence="6">
    <location>
        <begin position="384"/>
        <end position="395"/>
    </location>
</feature>
<evidence type="ECO:0000259" key="8">
    <source>
        <dbReference type="PROSITE" id="PS50157"/>
    </source>
</evidence>
<keyword evidence="4" id="KW-0479">Metal-binding</keyword>
<organism evidence="9 10">
    <name type="scientific">Colletotrichum tanaceti</name>
    <dbReference type="NCBI Taxonomy" id="1306861"/>
    <lineage>
        <taxon>Eukaryota</taxon>
        <taxon>Fungi</taxon>
        <taxon>Dikarya</taxon>
        <taxon>Ascomycota</taxon>
        <taxon>Pezizomycotina</taxon>
        <taxon>Sordariomycetes</taxon>
        <taxon>Hypocreomycetidae</taxon>
        <taxon>Glomerellales</taxon>
        <taxon>Glomerellaceae</taxon>
        <taxon>Colletotrichum</taxon>
        <taxon>Colletotrichum destructivum species complex</taxon>
    </lineage>
</organism>
<comment type="caution">
    <text evidence="9">The sequence shown here is derived from an EMBL/GenBank/DDBJ whole genome shotgun (WGS) entry which is preliminary data.</text>
</comment>
<evidence type="ECO:0000256" key="1">
    <source>
        <dbReference type="ARBA" id="ARBA00023125"/>
    </source>
</evidence>